<protein>
    <submittedName>
        <fullName evidence="1">Uncharacterized protein</fullName>
    </submittedName>
</protein>
<organism evidence="1 2">
    <name type="scientific">Scortum barcoo</name>
    <name type="common">barcoo grunter</name>
    <dbReference type="NCBI Taxonomy" id="214431"/>
    <lineage>
        <taxon>Eukaryota</taxon>
        <taxon>Metazoa</taxon>
        <taxon>Chordata</taxon>
        <taxon>Craniata</taxon>
        <taxon>Vertebrata</taxon>
        <taxon>Euteleostomi</taxon>
        <taxon>Actinopterygii</taxon>
        <taxon>Neopterygii</taxon>
        <taxon>Teleostei</taxon>
        <taxon>Neoteleostei</taxon>
        <taxon>Acanthomorphata</taxon>
        <taxon>Eupercaria</taxon>
        <taxon>Centrarchiformes</taxon>
        <taxon>Terapontoidei</taxon>
        <taxon>Terapontidae</taxon>
        <taxon>Scortum</taxon>
    </lineage>
</organism>
<dbReference type="Proteomes" id="UP000831701">
    <property type="component" value="Chromosome 15"/>
</dbReference>
<evidence type="ECO:0000313" key="2">
    <source>
        <dbReference type="Proteomes" id="UP000831701"/>
    </source>
</evidence>
<feature type="non-terminal residue" evidence="1">
    <location>
        <position position="765"/>
    </location>
</feature>
<comment type="caution">
    <text evidence="1">The sequence shown here is derived from an EMBL/GenBank/DDBJ whole genome shotgun (WGS) entry which is preliminary data.</text>
</comment>
<proteinExistence type="predicted"/>
<evidence type="ECO:0000313" key="1">
    <source>
        <dbReference type="EMBL" id="KAI3362108.1"/>
    </source>
</evidence>
<reference evidence="1" key="1">
    <citation type="submission" date="2022-04" db="EMBL/GenBank/DDBJ databases">
        <title>Jade perch genome.</title>
        <authorList>
            <person name="Chao B."/>
        </authorList>
    </citation>
    <scope>NUCLEOTIDE SEQUENCE</scope>
    <source>
        <strain evidence="1">CB-2022</strain>
    </source>
</reference>
<sequence length="765" mass="82672">MPAESPTMETEVTVSSSSTMASSFSSSTSTPQTSTGQANLAVKQRDGRKAASTTPSFLSNLGRATLRGIRKCPQCGVYNGTRGLSCKNKACGVSLRNASAAGRSGKKCAVEVVKVIIDSEERGGKEREAGGVLVGGSGGGAQVFSVCHRGRGATATQLGFVELVPTDTAIATGDGATLLTCINLGRCFLPSCRQGQRSNQGESESVAASPKQSSDSLCVHIKQAIECRSRATPLTLKSSVLEGLQASIQAREELWRLATESPGPLVQRVAKDTLVVKCHTDSQHPLGLLHLTVGAGGLSEVLKSERRSREQQQQQHAVFHCACQASSSSSSRRSRPGGDGAGGSANSHPAPGSVTPQPCLHFYACVCAFASDEKLASEFAAFINYTPSGVQQNTTSRVISPSEKSLQQADPVNSHPKTKKLRLDEPLSVASPSGVGKEGVSASGLRKAGQRKAPGAGGPKAPGSAQVVDERSVTMGFHQWLASVTERIHQTMHYQFDGKPQPLVYHIPQEFFNALQHRLSLGSKKKRLPNFTTAFVRNDGLPLGSFSKYSWHITNVMQVKRIFDTPELALELSQSFVKNVDGSYSRFRCPEPPPEPELPDGFRTDRQQAIRPMELRTFLKAGPGSADQKDAAPFVIEWIPDVLPRSQMGELRISFEFGHQQSGQGEYYSVCTLKLCKDGPNTENNGRHHKDEPDTQPVSLYFEVEKCQAMLTEMAGLWPECAPNSDLWDIRGNQSLETTAIMDDVLWIRIHKDRQRRMPNSLTAE</sequence>
<accession>A0ACB8W5Q5</accession>
<gene>
    <name evidence="1" type="ORF">L3Q82_012437</name>
</gene>
<dbReference type="EMBL" id="CM041545">
    <property type="protein sequence ID" value="KAI3362108.1"/>
    <property type="molecule type" value="Genomic_DNA"/>
</dbReference>
<keyword evidence="2" id="KW-1185">Reference proteome</keyword>
<name>A0ACB8W5Q5_9TELE</name>